<proteinExistence type="inferred from homology"/>
<evidence type="ECO:0000256" key="1">
    <source>
        <dbReference type="ARBA" id="ARBA00010873"/>
    </source>
</evidence>
<reference evidence="6" key="1">
    <citation type="submission" date="2014-07" db="EMBL/GenBank/DDBJ databases">
        <title>Unique plasmid whose copy number varies in growth phase dependent manner.</title>
        <authorList>
            <person name="Akasaka N."/>
            <person name="Astuti W."/>
            <person name="Ishii Y."/>
            <person name="Hidese R."/>
            <person name="Sakoda H."/>
            <person name="Fujiwara S."/>
        </authorList>
    </citation>
    <scope>NUCLEOTIDE SEQUENCE</scope>
    <source>
        <strain evidence="6">KGMA0119</strain>
        <plasmid evidence="6">pGE2</plasmid>
    </source>
</reference>
<dbReference type="Pfam" id="PF03389">
    <property type="entry name" value="MobA_MobL"/>
    <property type="match status" value="1"/>
</dbReference>
<evidence type="ECO:0000256" key="4">
    <source>
        <dbReference type="SAM" id="MobiDB-lite"/>
    </source>
</evidence>
<feature type="compositionally biased region" description="Gly residues" evidence="4">
    <location>
        <begin position="432"/>
        <end position="441"/>
    </location>
</feature>
<protein>
    <submittedName>
        <fullName evidence="6">Mobilization protein A</fullName>
    </submittedName>
</protein>
<keyword evidence="6" id="KW-0614">Plasmid</keyword>
<dbReference type="EMBL" id="AB972538">
    <property type="protein sequence ID" value="BAP46826.1"/>
    <property type="molecule type" value="Genomic_DNA"/>
</dbReference>
<dbReference type="NCBIfam" id="NF041496">
    <property type="entry name" value="MobQ"/>
    <property type="match status" value="1"/>
</dbReference>
<feature type="region of interest" description="Disordered" evidence="4">
    <location>
        <begin position="386"/>
        <end position="441"/>
    </location>
</feature>
<gene>
    <name evidence="6" type="primary">mobA</name>
</gene>
<organism evidence="6">
    <name type="scientific">Komagataeibacter europaeus</name>
    <name type="common">Gluconacetobacter europaeus</name>
    <dbReference type="NCBI Taxonomy" id="33995"/>
    <lineage>
        <taxon>Bacteria</taxon>
        <taxon>Pseudomonadati</taxon>
        <taxon>Pseudomonadota</taxon>
        <taxon>Alphaproteobacteria</taxon>
        <taxon>Acetobacterales</taxon>
        <taxon>Acetobacteraceae</taxon>
        <taxon>Komagataeibacter</taxon>
    </lineage>
</organism>
<feature type="coiled-coil region" evidence="3">
    <location>
        <begin position="238"/>
        <end position="352"/>
    </location>
</feature>
<evidence type="ECO:0000259" key="5">
    <source>
        <dbReference type="Pfam" id="PF03389"/>
    </source>
</evidence>
<feature type="compositionally biased region" description="Basic and acidic residues" evidence="4">
    <location>
        <begin position="386"/>
        <end position="401"/>
    </location>
</feature>
<evidence type="ECO:0000256" key="2">
    <source>
        <dbReference type="ARBA" id="ARBA00022971"/>
    </source>
</evidence>
<geneLocation type="plasmid" evidence="6">
    <name>pGE2</name>
</geneLocation>
<dbReference type="InterPro" id="IPR005053">
    <property type="entry name" value="MobA_MobL"/>
</dbReference>
<keyword evidence="2" id="KW-0184">Conjugation</keyword>
<keyword evidence="3" id="KW-0175">Coiled coil</keyword>
<name>A0A089ZZ65_KOMEU</name>
<accession>A0A089ZZ65</accession>
<comment type="similarity">
    <text evidence="1">Belongs to the MobA/MobL family.</text>
</comment>
<dbReference type="RefSeq" id="WP_031943925.1">
    <property type="nucleotide sequence ID" value="NC_024994.1"/>
</dbReference>
<feature type="domain" description="MobA/MobL protein" evidence="5">
    <location>
        <begin position="17"/>
        <end position="220"/>
    </location>
</feature>
<dbReference type="Gene3D" id="3.30.930.30">
    <property type="match status" value="1"/>
</dbReference>
<sequence>MAIFHLSVKTVSRSTGRSAVAAAAYRTGDTLTNERDGCHHDYTRRSGVDGSFIMAPTGCDWALDRSRLWNTAEQTEKRSNSVTAREYVLALPAELDATERSDLARAFAGALVERYGVAADVALHAPSREGDERNHHAHILTTTREVEPDGLGKKTRILDAAKTGGPEIESLRELWAMQCNEALERHNKPARVDHRSYERQGVEKMPTLHLGPTSVTIERKHQAEAERKEEDYQPRTFKAQENRRRRGLNERVRELAQELAGVIQKVRAAKKAAASSLVRAFGRSRRAEQEAEARYAEMLRQREAEQRRQAEEQQERAAEVRRKVLKRQEEQKQRIESRLAQLIREAPEKRADLFARFYPTDPLARAVDAKLYRMGLEDLEAEEKAVRTGLERYEAQERQRWSEGPGMRMRGRGRGRGGPSRSRDRDTDPDPSGGGSSFEPF</sequence>
<evidence type="ECO:0000313" key="6">
    <source>
        <dbReference type="EMBL" id="BAP46826.1"/>
    </source>
</evidence>
<dbReference type="AlphaFoldDB" id="A0A089ZZ65"/>
<evidence type="ECO:0000256" key="3">
    <source>
        <dbReference type="SAM" id="Coils"/>
    </source>
</evidence>